<comment type="caution">
    <text evidence="1">The sequence shown here is derived from an EMBL/GenBank/DDBJ whole genome shotgun (WGS) entry which is preliminary data.</text>
</comment>
<organism evidence="1 2">
    <name type="scientific">Ditylenchus destructor</name>
    <dbReference type="NCBI Taxonomy" id="166010"/>
    <lineage>
        <taxon>Eukaryota</taxon>
        <taxon>Metazoa</taxon>
        <taxon>Ecdysozoa</taxon>
        <taxon>Nematoda</taxon>
        <taxon>Chromadorea</taxon>
        <taxon>Rhabditida</taxon>
        <taxon>Tylenchina</taxon>
        <taxon>Tylenchomorpha</taxon>
        <taxon>Sphaerularioidea</taxon>
        <taxon>Anguinidae</taxon>
        <taxon>Anguininae</taxon>
        <taxon>Ditylenchus</taxon>
    </lineage>
</organism>
<name>A0AAD4MLP6_9BILA</name>
<gene>
    <name evidence="1" type="ORF">DdX_17678</name>
</gene>
<evidence type="ECO:0000313" key="2">
    <source>
        <dbReference type="Proteomes" id="UP001201812"/>
    </source>
</evidence>
<proteinExistence type="predicted"/>
<evidence type="ECO:0000313" key="1">
    <source>
        <dbReference type="EMBL" id="KAI1698841.1"/>
    </source>
</evidence>
<protein>
    <submittedName>
        <fullName evidence="1">Uncharacterized protein</fullName>
    </submittedName>
</protein>
<dbReference type="Pfam" id="PF07801">
    <property type="entry name" value="DUF1647"/>
    <property type="match status" value="1"/>
</dbReference>
<dbReference type="PANTHER" id="PTHR31389:SF4">
    <property type="entry name" value="LD39211P"/>
    <property type="match status" value="1"/>
</dbReference>
<dbReference type="PANTHER" id="PTHR31389">
    <property type="entry name" value="LD39211P"/>
    <property type="match status" value="1"/>
</dbReference>
<dbReference type="EMBL" id="JAKKPZ010000202">
    <property type="protein sequence ID" value="KAI1698841.1"/>
    <property type="molecule type" value="Genomic_DNA"/>
</dbReference>
<keyword evidence="2" id="KW-1185">Reference proteome</keyword>
<dbReference type="InterPro" id="IPR012444">
    <property type="entry name" value="DUF1647"/>
</dbReference>
<sequence length="290" mass="34259">MRYNISNSNNQELHYVLKGKKFSCAYLEQLHHFRLSDRYALKNSFKVKKFPEDIVFIFGTSSSFYKSLRTALYSVQRTFGYAYWKIVVYDLGGLSNNATIMRELDGVCKLELRKFNFSRLPVNVRNLNSFSWKIYLIAEALLEFNTFIYFDTSVYFLENNYSDYFRLMEEGRLTGMQFTKNTNHGVRFATHSSFATNFISHRYCYHPSRLRERHLLLKKKSTSATIDNCAVGKEGRIPEDFRTNGAIQFDLEPNQQRGFLRYILNVCRGPHYVDFRISKEEYDKLLNAFL</sequence>
<dbReference type="AlphaFoldDB" id="A0AAD4MLP6"/>
<reference evidence="1" key="1">
    <citation type="submission" date="2022-01" db="EMBL/GenBank/DDBJ databases">
        <title>Genome Sequence Resource for Two Populations of Ditylenchus destructor, the Migratory Endoparasitic Phytonematode.</title>
        <authorList>
            <person name="Zhang H."/>
            <person name="Lin R."/>
            <person name="Xie B."/>
        </authorList>
    </citation>
    <scope>NUCLEOTIDE SEQUENCE</scope>
    <source>
        <strain evidence="1">BazhouSP</strain>
    </source>
</reference>
<accession>A0AAD4MLP6</accession>
<dbReference type="Proteomes" id="UP001201812">
    <property type="component" value="Unassembled WGS sequence"/>
</dbReference>